<proteinExistence type="predicted"/>
<comment type="caution">
    <text evidence="1">The sequence shown here is derived from an EMBL/GenBank/DDBJ whole genome shotgun (WGS) entry which is preliminary data.</text>
</comment>
<reference evidence="1 2" key="1">
    <citation type="submission" date="2021-03" db="EMBL/GenBank/DDBJ databases">
        <title>Antimicrobial resistance genes in bacteria isolated from Japanese honey, and their potential for conferring macrolide and lincosamide resistance in the American foulbrood pathogen Paenibacillus larvae.</title>
        <authorList>
            <person name="Okamoto M."/>
            <person name="Kumagai M."/>
            <person name="Kanamori H."/>
            <person name="Takamatsu D."/>
        </authorList>
    </citation>
    <scope>NUCLEOTIDE SEQUENCE [LARGE SCALE GENOMIC DNA]</scope>
    <source>
        <strain evidence="1 2">J21TS3</strain>
    </source>
</reference>
<dbReference type="EMBL" id="BORW01000028">
    <property type="protein sequence ID" value="GIO69239.1"/>
    <property type="molecule type" value="Genomic_DNA"/>
</dbReference>
<keyword evidence="2" id="KW-1185">Reference proteome</keyword>
<gene>
    <name evidence="1" type="ORF">J21TS3_40600</name>
</gene>
<sequence>MCENELLRRQDQLQAEANRVAEELDMDDLLSLAGNPVRVGSAALGLMAWRDLDITVVCPKLDMDQVAEIATMLMVKQGVRELRFLNDTGIWNTDINYPDGFYIGLKYRAQSGMDWKLDIWFVDEPDKQPDLKHIETLPKRLTPELRESILTIKHAWASRPEYGNEVKSFDIYTAVLDDHVRTLHQFEEWLKSKSRS</sequence>
<accession>A0ABQ4M1B6</accession>
<dbReference type="RefSeq" id="WP_212951917.1">
    <property type="nucleotide sequence ID" value="NZ_BORW01000028.1"/>
</dbReference>
<evidence type="ECO:0000313" key="1">
    <source>
        <dbReference type="EMBL" id="GIO69239.1"/>
    </source>
</evidence>
<protein>
    <submittedName>
        <fullName evidence="1">Uncharacterized protein</fullName>
    </submittedName>
</protein>
<name>A0ABQ4M1B6_9BACL</name>
<organism evidence="1 2">
    <name type="scientific">Paenibacillus cookii</name>
    <dbReference type="NCBI Taxonomy" id="157839"/>
    <lineage>
        <taxon>Bacteria</taxon>
        <taxon>Bacillati</taxon>
        <taxon>Bacillota</taxon>
        <taxon>Bacilli</taxon>
        <taxon>Bacillales</taxon>
        <taxon>Paenibacillaceae</taxon>
        <taxon>Paenibacillus</taxon>
    </lineage>
</organism>
<evidence type="ECO:0000313" key="2">
    <source>
        <dbReference type="Proteomes" id="UP000680638"/>
    </source>
</evidence>
<dbReference type="Proteomes" id="UP000680638">
    <property type="component" value="Unassembled WGS sequence"/>
</dbReference>